<comment type="caution">
    <text evidence="1">The sequence shown here is derived from an EMBL/GenBank/DDBJ whole genome shotgun (WGS) entry which is preliminary data.</text>
</comment>
<sequence>RADRALLRVVADAHRLGQGCEEIYFQRLNITGSWAVARQRGGYTYAAADATNATPEWTAFGQVQLKVVHGRSHSGVVYLNFYAKHLGQVGLPVGGLLGDDDHTYEGTPPETCLRTTRLLDVGVHAQESPAASIAVATLA</sequence>
<evidence type="ECO:0000313" key="1">
    <source>
        <dbReference type="EMBL" id="CAK0824652.1"/>
    </source>
</evidence>
<evidence type="ECO:0008006" key="3">
    <source>
        <dbReference type="Google" id="ProtNLM"/>
    </source>
</evidence>
<dbReference type="Proteomes" id="UP001189429">
    <property type="component" value="Unassembled WGS sequence"/>
</dbReference>
<feature type="non-terminal residue" evidence="1">
    <location>
        <position position="1"/>
    </location>
</feature>
<gene>
    <name evidence="1" type="ORF">PCOR1329_LOCUS25023</name>
</gene>
<proteinExistence type="predicted"/>
<organism evidence="1 2">
    <name type="scientific">Prorocentrum cordatum</name>
    <dbReference type="NCBI Taxonomy" id="2364126"/>
    <lineage>
        <taxon>Eukaryota</taxon>
        <taxon>Sar</taxon>
        <taxon>Alveolata</taxon>
        <taxon>Dinophyceae</taxon>
        <taxon>Prorocentrales</taxon>
        <taxon>Prorocentraceae</taxon>
        <taxon>Prorocentrum</taxon>
    </lineage>
</organism>
<name>A0ABN9RYZ9_9DINO</name>
<keyword evidence="2" id="KW-1185">Reference proteome</keyword>
<protein>
    <recommendedName>
        <fullName evidence="3">Beta-galactosidase</fullName>
    </recommendedName>
</protein>
<reference evidence="1" key="1">
    <citation type="submission" date="2023-10" db="EMBL/GenBank/DDBJ databases">
        <authorList>
            <person name="Chen Y."/>
            <person name="Shah S."/>
            <person name="Dougan E. K."/>
            <person name="Thang M."/>
            <person name="Chan C."/>
        </authorList>
    </citation>
    <scope>NUCLEOTIDE SEQUENCE [LARGE SCALE GENOMIC DNA]</scope>
</reference>
<dbReference type="EMBL" id="CAUYUJ010008691">
    <property type="protein sequence ID" value="CAK0824652.1"/>
    <property type="molecule type" value="Genomic_DNA"/>
</dbReference>
<evidence type="ECO:0000313" key="2">
    <source>
        <dbReference type="Proteomes" id="UP001189429"/>
    </source>
</evidence>
<accession>A0ABN9RYZ9</accession>